<dbReference type="AlphaFoldDB" id="A0A495XEW4"/>
<dbReference type="PANTHER" id="PTHR34821">
    <property type="entry name" value="INNER MEMBRANE PROTEIN YDCZ"/>
    <property type="match status" value="1"/>
</dbReference>
<keyword evidence="1" id="KW-0472">Membrane</keyword>
<accession>A0A495XEW4</accession>
<feature type="transmembrane region" description="Helical" evidence="1">
    <location>
        <begin position="241"/>
        <end position="260"/>
    </location>
</feature>
<protein>
    <submittedName>
        <fullName evidence="2">Transporter family-2 protein</fullName>
    </submittedName>
</protein>
<feature type="transmembrane region" description="Helical" evidence="1">
    <location>
        <begin position="293"/>
        <end position="314"/>
    </location>
</feature>
<keyword evidence="1" id="KW-1133">Transmembrane helix</keyword>
<feature type="transmembrane region" description="Helical" evidence="1">
    <location>
        <begin position="171"/>
        <end position="189"/>
    </location>
</feature>
<keyword evidence="1" id="KW-0812">Transmembrane</keyword>
<evidence type="ECO:0000313" key="2">
    <source>
        <dbReference type="EMBL" id="RKT72239.1"/>
    </source>
</evidence>
<dbReference type="GO" id="GO:0005886">
    <property type="term" value="C:plasma membrane"/>
    <property type="evidence" value="ECO:0007669"/>
    <property type="project" value="TreeGrafter"/>
</dbReference>
<evidence type="ECO:0000313" key="3">
    <source>
        <dbReference type="Proteomes" id="UP000272729"/>
    </source>
</evidence>
<dbReference type="EMBL" id="RBXR01000001">
    <property type="protein sequence ID" value="RKT72239.1"/>
    <property type="molecule type" value="Genomic_DNA"/>
</dbReference>
<dbReference type="RefSeq" id="WP_246029925.1">
    <property type="nucleotide sequence ID" value="NZ_JBIUBA010000017.1"/>
</dbReference>
<feature type="transmembrane region" description="Helical" evidence="1">
    <location>
        <begin position="267"/>
        <end position="287"/>
    </location>
</feature>
<dbReference type="InterPro" id="IPR006750">
    <property type="entry name" value="YdcZ"/>
</dbReference>
<feature type="transmembrane region" description="Helical" evidence="1">
    <location>
        <begin position="145"/>
        <end position="165"/>
    </location>
</feature>
<sequence length="318" mass="31997">MPLAEAVTSREAVRVRVVGALVAFVGGAFLTVQGRLNGELGHVFRDGFLAALVSFGGGLLLMLLIVLPARAGRAGLARLREALRDGRIRWWQCVGGACGAFFVSTQGLTVVALGVAVFTVAAVASQVVSSLLVDAAGLGPTRQPLTVPRVVGAVLAVPAVAVAVAEDFASPSALWLAVLPAVAGMGLGWQQAVNGLVRETAGSTRVTALVNFSTGTAVLLVVCAVDVVVRGFPTAAPSEPWFYAGGALGICTIGSAVLAVRWIGVLLVGLAQVAGQLVGALAVDVIAPAAGTQLSATTVVGTVLTLLAVAVAALPSRR</sequence>
<dbReference type="Proteomes" id="UP000272729">
    <property type="component" value="Unassembled WGS sequence"/>
</dbReference>
<feature type="transmembrane region" description="Helical" evidence="1">
    <location>
        <begin position="48"/>
        <end position="67"/>
    </location>
</feature>
<feature type="transmembrane region" description="Helical" evidence="1">
    <location>
        <begin position="110"/>
        <end position="133"/>
    </location>
</feature>
<reference evidence="2 3" key="1">
    <citation type="submission" date="2018-10" db="EMBL/GenBank/DDBJ databases">
        <title>Sequencing the genomes of 1000 actinobacteria strains.</title>
        <authorList>
            <person name="Klenk H.-P."/>
        </authorList>
    </citation>
    <scope>NUCLEOTIDE SEQUENCE [LARGE SCALE GENOMIC DNA]</scope>
    <source>
        <strain evidence="2 3">DSM 43911</strain>
    </source>
</reference>
<organism evidence="2 3">
    <name type="scientific">Saccharothrix variisporea</name>
    <dbReference type="NCBI Taxonomy" id="543527"/>
    <lineage>
        <taxon>Bacteria</taxon>
        <taxon>Bacillati</taxon>
        <taxon>Actinomycetota</taxon>
        <taxon>Actinomycetes</taxon>
        <taxon>Pseudonocardiales</taxon>
        <taxon>Pseudonocardiaceae</taxon>
        <taxon>Saccharothrix</taxon>
    </lineage>
</organism>
<name>A0A495XEW4_9PSEU</name>
<gene>
    <name evidence="2" type="ORF">DFJ66_5547</name>
</gene>
<keyword evidence="3" id="KW-1185">Reference proteome</keyword>
<feature type="transmembrane region" description="Helical" evidence="1">
    <location>
        <begin position="209"/>
        <end position="229"/>
    </location>
</feature>
<dbReference type="Pfam" id="PF04657">
    <property type="entry name" value="DMT_YdcZ"/>
    <property type="match status" value="2"/>
</dbReference>
<proteinExistence type="predicted"/>
<dbReference type="PANTHER" id="PTHR34821:SF2">
    <property type="entry name" value="INNER MEMBRANE PROTEIN YDCZ"/>
    <property type="match status" value="1"/>
</dbReference>
<comment type="caution">
    <text evidence="2">The sequence shown here is derived from an EMBL/GenBank/DDBJ whole genome shotgun (WGS) entry which is preliminary data.</text>
</comment>
<evidence type="ECO:0000256" key="1">
    <source>
        <dbReference type="SAM" id="Phobius"/>
    </source>
</evidence>
<feature type="transmembrane region" description="Helical" evidence="1">
    <location>
        <begin position="88"/>
        <end position="104"/>
    </location>
</feature>
<feature type="transmembrane region" description="Helical" evidence="1">
    <location>
        <begin position="17"/>
        <end position="36"/>
    </location>
</feature>